<organism evidence="2 3">
    <name type="scientific">Setaria viridis</name>
    <name type="common">Green bristlegrass</name>
    <name type="synonym">Setaria italica subsp. viridis</name>
    <dbReference type="NCBI Taxonomy" id="4556"/>
    <lineage>
        <taxon>Eukaryota</taxon>
        <taxon>Viridiplantae</taxon>
        <taxon>Streptophyta</taxon>
        <taxon>Embryophyta</taxon>
        <taxon>Tracheophyta</taxon>
        <taxon>Spermatophyta</taxon>
        <taxon>Magnoliopsida</taxon>
        <taxon>Liliopsida</taxon>
        <taxon>Poales</taxon>
        <taxon>Poaceae</taxon>
        <taxon>PACMAD clade</taxon>
        <taxon>Panicoideae</taxon>
        <taxon>Panicodae</taxon>
        <taxon>Paniceae</taxon>
        <taxon>Cenchrinae</taxon>
        <taxon>Setaria</taxon>
    </lineage>
</organism>
<gene>
    <name evidence="2" type="ORF">SEVIR_9G287300v2</name>
</gene>
<accession>A0A4U6T1C1</accession>
<dbReference type="AlphaFoldDB" id="A0A4U6T1C1"/>
<evidence type="ECO:0000313" key="3">
    <source>
        <dbReference type="Proteomes" id="UP000298652"/>
    </source>
</evidence>
<dbReference type="Gramene" id="TKV94333">
    <property type="protein sequence ID" value="TKV94333"/>
    <property type="gene ID" value="SEVIR_9G287300v2"/>
</dbReference>
<sequence>MGGATVERRKSRKASGLAAGDPGEMMGAGREAGTLARLARARARRGEAERVAGGFRCDWEGGRVDPSCRGRRLGEAAGVEGIKPRGGGALKRAHAAQLKSLYLDYELIDSHSGWKEKWCYIGNHDPKLPKLTGHHPTWNNRWLDEPTHGDCLQLPELLDRISKLKQEGLIGVRVAFSHEAADSAPAAAMPLGYEYSGVNDPTRICPEELSTHEIMVGLRRMFKNVGEIPTIVQEFYAANPPKAKAWRVKPRRRKNKK</sequence>
<dbReference type="Proteomes" id="UP000298652">
    <property type="component" value="Chromosome 9"/>
</dbReference>
<feature type="region of interest" description="Disordered" evidence="1">
    <location>
        <begin position="1"/>
        <end position="30"/>
    </location>
</feature>
<protein>
    <submittedName>
        <fullName evidence="2">Uncharacterized protein</fullName>
    </submittedName>
</protein>
<reference evidence="2" key="1">
    <citation type="submission" date="2019-03" db="EMBL/GenBank/DDBJ databases">
        <title>WGS assembly of Setaria viridis.</title>
        <authorList>
            <person name="Huang P."/>
            <person name="Jenkins J."/>
            <person name="Grimwood J."/>
            <person name="Barry K."/>
            <person name="Healey A."/>
            <person name="Mamidi S."/>
            <person name="Sreedasyam A."/>
            <person name="Shu S."/>
            <person name="Feldman M."/>
            <person name="Wu J."/>
            <person name="Yu Y."/>
            <person name="Chen C."/>
            <person name="Johnson J."/>
            <person name="Rokhsar D."/>
            <person name="Baxter I."/>
            <person name="Schmutz J."/>
            <person name="Brutnell T."/>
            <person name="Kellogg E."/>
        </authorList>
    </citation>
    <scope>NUCLEOTIDE SEQUENCE [LARGE SCALE GENOMIC DNA]</scope>
</reference>
<dbReference type="PANTHER" id="PTHR33026:SF7">
    <property type="entry name" value="OS03G0100275 PROTEIN"/>
    <property type="match status" value="1"/>
</dbReference>
<name>A0A4U6T1C1_SETVI</name>
<evidence type="ECO:0000313" key="2">
    <source>
        <dbReference type="EMBL" id="TKV94333.1"/>
    </source>
</evidence>
<dbReference type="EMBL" id="CM016560">
    <property type="protein sequence ID" value="TKV94333.1"/>
    <property type="molecule type" value="Genomic_DNA"/>
</dbReference>
<proteinExistence type="predicted"/>
<evidence type="ECO:0000256" key="1">
    <source>
        <dbReference type="SAM" id="MobiDB-lite"/>
    </source>
</evidence>
<keyword evidence="3" id="KW-1185">Reference proteome</keyword>
<dbReference type="PANTHER" id="PTHR33026">
    <property type="entry name" value="OS06G0360600 PROTEIN"/>
    <property type="match status" value="1"/>
</dbReference>